<accession>A0ABD5NAV1</accession>
<protein>
    <recommendedName>
        <fullName evidence="3">Roadblock/LAMTOR2 domain-containing protein</fullName>
    </recommendedName>
</protein>
<dbReference type="Proteomes" id="UP001595660">
    <property type="component" value="Unassembled WGS sequence"/>
</dbReference>
<dbReference type="RefSeq" id="WP_232572512.1">
    <property type="nucleotide sequence ID" value="NZ_CP089466.1"/>
</dbReference>
<organism evidence="1 2">
    <name type="scientific">Halobacterium litoreum</name>
    <dbReference type="NCBI Taxonomy" id="2039234"/>
    <lineage>
        <taxon>Archaea</taxon>
        <taxon>Methanobacteriati</taxon>
        <taxon>Methanobacteriota</taxon>
        <taxon>Stenosarchaea group</taxon>
        <taxon>Halobacteria</taxon>
        <taxon>Halobacteriales</taxon>
        <taxon>Halobacteriaceae</taxon>
        <taxon>Halobacterium</taxon>
    </lineage>
</organism>
<dbReference type="AlphaFoldDB" id="A0ABD5NAV1"/>
<comment type="caution">
    <text evidence="1">The sequence shown here is derived from an EMBL/GenBank/DDBJ whole genome shotgun (WGS) entry which is preliminary data.</text>
</comment>
<name>A0ABD5NAV1_9EURY</name>
<sequence length="137" mass="15275">MIELRQEPELTAFDDAEVASAIDDVAGDDLRTLVEYDEQRYNLLYIRDDVVDELGGPDAFGELADELHSDYRLDFTQQELYEEIYGELGNVHAFVAVMDRATVLRVVGDDAGLYVSLEPSVSIQGALDAVREVVDSE</sequence>
<dbReference type="InterPro" id="IPR055944">
    <property type="entry name" value="DUF7522"/>
</dbReference>
<proteinExistence type="predicted"/>
<evidence type="ECO:0000313" key="2">
    <source>
        <dbReference type="Proteomes" id="UP001595660"/>
    </source>
</evidence>
<gene>
    <name evidence="1" type="ORF">ACFOKC_01220</name>
</gene>
<dbReference type="EMBL" id="JBHRWN010000002">
    <property type="protein sequence ID" value="MFC3476336.1"/>
    <property type="molecule type" value="Genomic_DNA"/>
</dbReference>
<reference evidence="1 2" key="1">
    <citation type="journal article" date="2019" name="Int. J. Syst. Evol. Microbiol.">
        <title>The Global Catalogue of Microorganisms (GCM) 10K type strain sequencing project: providing services to taxonomists for standard genome sequencing and annotation.</title>
        <authorList>
            <consortium name="The Broad Institute Genomics Platform"/>
            <consortium name="The Broad Institute Genome Sequencing Center for Infectious Disease"/>
            <person name="Wu L."/>
            <person name="Ma J."/>
        </authorList>
    </citation>
    <scope>NUCLEOTIDE SEQUENCE [LARGE SCALE GENOMIC DNA]</scope>
    <source>
        <strain evidence="1 2">CGMCC 1.12562</strain>
    </source>
</reference>
<keyword evidence="2" id="KW-1185">Reference proteome</keyword>
<evidence type="ECO:0000313" key="1">
    <source>
        <dbReference type="EMBL" id="MFC3476336.1"/>
    </source>
</evidence>
<dbReference type="Pfam" id="PF24366">
    <property type="entry name" value="DUF7522"/>
    <property type="match status" value="1"/>
</dbReference>
<evidence type="ECO:0008006" key="3">
    <source>
        <dbReference type="Google" id="ProtNLM"/>
    </source>
</evidence>
<dbReference type="GeneID" id="69117755"/>